<evidence type="ECO:0000259" key="15">
    <source>
        <dbReference type="Pfam" id="PF00330"/>
    </source>
</evidence>
<evidence type="ECO:0000256" key="10">
    <source>
        <dbReference type="ARBA" id="ARBA00022723"/>
    </source>
</evidence>
<dbReference type="SUPFAM" id="SSF53732">
    <property type="entry name" value="Aconitase iron-sulfur domain"/>
    <property type="match status" value="1"/>
</dbReference>
<name>A0ABS2DTS8_9BURK</name>
<sequence>MSERDACVRAPRTLYRKIVDAHTVKAVDEATVLLYCDVHFANEYTSPQAFAGLVERGLPVAVPDAHLCVVDHIIPTKDEMPRRILDAASLKQAETLEANCRRFGIDAFYGANDPDQGIEHVVMAEQGLVRPGMVVICGDSHTTTHGALGALGFGVGTSEIEHILATQTLVYRLAKTMRIRIGGELPKEATAKDLVLSLLAKISARGALGAVVEYEGEAVDALSIEGRMTLCNLTVEAGARGAIIAPDEKTIDWVLAHAPELTGGEREAAVRFWRTLHADPDAHYDRTVDFDASDVRPSATWGTSPDQTIALDEPIPSPASFADAVDRTAAERALAYQGLEPGKKLADYPIDFVFIGSCTNARLGDLKNAAAVLEGRHLAPGVRGMVVPGSMRVRREAEALGLDRIFKDAGFEWRKSGCSLCLAMNDDVLGAYERCASTTNRNFEGRQGRGARTHLVSPETAAASGVLGHLAPVSALEGAQQ</sequence>
<evidence type="ECO:0000313" key="16">
    <source>
        <dbReference type="EMBL" id="MBM6704759.1"/>
    </source>
</evidence>
<keyword evidence="13 16" id="KW-0456">Lyase</keyword>
<dbReference type="Gene3D" id="3.30.499.10">
    <property type="entry name" value="Aconitase, domain 3"/>
    <property type="match status" value="2"/>
</dbReference>
<keyword evidence="9" id="KW-0028">Amino-acid biosynthesis</keyword>
<dbReference type="InterPro" id="IPR018136">
    <property type="entry name" value="Aconitase_4Fe-4S_BS"/>
</dbReference>
<evidence type="ECO:0000256" key="6">
    <source>
        <dbReference type="ARBA" id="ARBA00011998"/>
    </source>
</evidence>
<comment type="caution">
    <text evidence="16">The sequence shown here is derived from an EMBL/GenBank/DDBJ whole genome shotgun (WGS) entry which is preliminary data.</text>
</comment>
<dbReference type="InterPro" id="IPR001030">
    <property type="entry name" value="Acoase/IPM_deHydtase_lsu_aba"/>
</dbReference>
<gene>
    <name evidence="16" type="primary">leuC</name>
    <name evidence="16" type="ORF">H6A60_09715</name>
</gene>
<comment type="cofactor">
    <cofactor evidence="2">
        <name>[4Fe-4S] cluster</name>
        <dbReference type="ChEBI" id="CHEBI:49883"/>
    </cofactor>
</comment>
<evidence type="ECO:0000256" key="3">
    <source>
        <dbReference type="ARBA" id="ARBA00002695"/>
    </source>
</evidence>
<comment type="subunit">
    <text evidence="5">Heterodimer of LeuC and LeuD.</text>
</comment>
<organism evidence="16 17">
    <name type="scientific">Sutterella massiliensis</name>
    <dbReference type="NCBI Taxonomy" id="1816689"/>
    <lineage>
        <taxon>Bacteria</taxon>
        <taxon>Pseudomonadati</taxon>
        <taxon>Pseudomonadota</taxon>
        <taxon>Betaproteobacteria</taxon>
        <taxon>Burkholderiales</taxon>
        <taxon>Sutterellaceae</taxon>
        <taxon>Sutterella</taxon>
    </lineage>
</organism>
<evidence type="ECO:0000256" key="9">
    <source>
        <dbReference type="ARBA" id="ARBA00022605"/>
    </source>
</evidence>
<dbReference type="NCBIfam" id="NF004016">
    <property type="entry name" value="PRK05478.1"/>
    <property type="match status" value="1"/>
</dbReference>
<keyword evidence="7" id="KW-0432">Leucine biosynthesis</keyword>
<dbReference type="Pfam" id="PF00330">
    <property type="entry name" value="Aconitase"/>
    <property type="match status" value="1"/>
</dbReference>
<dbReference type="EC" id="4.2.1.33" evidence="6"/>
<keyword evidence="10" id="KW-0479">Metal-binding</keyword>
<dbReference type="Proteomes" id="UP000715095">
    <property type="component" value="Unassembled WGS sequence"/>
</dbReference>
<evidence type="ECO:0000256" key="11">
    <source>
        <dbReference type="ARBA" id="ARBA00023004"/>
    </source>
</evidence>
<evidence type="ECO:0000256" key="14">
    <source>
        <dbReference type="ARBA" id="ARBA00023304"/>
    </source>
</evidence>
<dbReference type="PANTHER" id="PTHR43822">
    <property type="entry name" value="HOMOACONITASE, MITOCHONDRIAL-RELATED"/>
    <property type="match status" value="1"/>
</dbReference>
<evidence type="ECO:0000256" key="8">
    <source>
        <dbReference type="ARBA" id="ARBA00022485"/>
    </source>
</evidence>
<dbReference type="RefSeq" id="WP_205104041.1">
    <property type="nucleotide sequence ID" value="NZ_JACJJC010000018.1"/>
</dbReference>
<comment type="function">
    <text evidence="3">Catalyzes the isomerization between 2-isopropylmalate and 3-isopropylmalate, via the formation of 2-isopropylmaleate.</text>
</comment>
<keyword evidence="8" id="KW-0004">4Fe-4S</keyword>
<evidence type="ECO:0000256" key="4">
    <source>
        <dbReference type="ARBA" id="ARBA00004729"/>
    </source>
</evidence>
<keyword evidence="17" id="KW-1185">Reference proteome</keyword>
<dbReference type="NCBIfam" id="NF009116">
    <property type="entry name" value="PRK12466.1"/>
    <property type="match status" value="1"/>
</dbReference>
<keyword evidence="12" id="KW-0411">Iron-sulfur</keyword>
<dbReference type="EMBL" id="JACJJC010000018">
    <property type="protein sequence ID" value="MBM6704759.1"/>
    <property type="molecule type" value="Genomic_DNA"/>
</dbReference>
<dbReference type="PANTHER" id="PTHR43822:SF9">
    <property type="entry name" value="3-ISOPROPYLMALATE DEHYDRATASE"/>
    <property type="match status" value="1"/>
</dbReference>
<comment type="catalytic activity">
    <reaction evidence="1">
        <text>(2R,3S)-3-isopropylmalate = (2S)-2-isopropylmalate</text>
        <dbReference type="Rhea" id="RHEA:32287"/>
        <dbReference type="ChEBI" id="CHEBI:1178"/>
        <dbReference type="ChEBI" id="CHEBI:35121"/>
        <dbReference type="EC" id="4.2.1.33"/>
    </reaction>
</comment>
<dbReference type="InterPro" id="IPR050067">
    <property type="entry name" value="IPM_dehydratase_rel_enz"/>
</dbReference>
<dbReference type="InterPro" id="IPR033941">
    <property type="entry name" value="IPMI_cat"/>
</dbReference>
<dbReference type="InterPro" id="IPR015931">
    <property type="entry name" value="Acnase/IPM_dHydase_lsu_aba_1/3"/>
</dbReference>
<dbReference type="PRINTS" id="PR00415">
    <property type="entry name" value="ACONITASE"/>
</dbReference>
<dbReference type="GO" id="GO:0003861">
    <property type="term" value="F:3-isopropylmalate dehydratase activity"/>
    <property type="evidence" value="ECO:0007669"/>
    <property type="project" value="UniProtKB-EC"/>
</dbReference>
<keyword evidence="11" id="KW-0408">Iron</keyword>
<dbReference type="NCBIfam" id="TIGR00170">
    <property type="entry name" value="leuC"/>
    <property type="match status" value="1"/>
</dbReference>
<evidence type="ECO:0000256" key="5">
    <source>
        <dbReference type="ARBA" id="ARBA00011271"/>
    </source>
</evidence>
<dbReference type="PROSITE" id="PS00450">
    <property type="entry name" value="ACONITASE_1"/>
    <property type="match status" value="1"/>
</dbReference>
<evidence type="ECO:0000256" key="7">
    <source>
        <dbReference type="ARBA" id="ARBA00022430"/>
    </source>
</evidence>
<evidence type="ECO:0000256" key="1">
    <source>
        <dbReference type="ARBA" id="ARBA00000491"/>
    </source>
</evidence>
<comment type="pathway">
    <text evidence="4">Amino-acid biosynthesis; L-leucine biosynthesis; L-leucine from 3-methyl-2-oxobutanoate: step 2/4.</text>
</comment>
<reference evidence="16 17" key="1">
    <citation type="journal article" date="2021" name="Sci. Rep.">
        <title>The distribution of antibiotic resistance genes in chicken gut microbiota commensals.</title>
        <authorList>
            <person name="Juricova H."/>
            <person name="Matiasovicova J."/>
            <person name="Kubasova T."/>
            <person name="Cejkova D."/>
            <person name="Rychlik I."/>
        </authorList>
    </citation>
    <scope>NUCLEOTIDE SEQUENCE [LARGE SCALE GENOMIC DNA]</scope>
    <source>
        <strain evidence="16 17">An829</strain>
    </source>
</reference>
<evidence type="ECO:0000256" key="13">
    <source>
        <dbReference type="ARBA" id="ARBA00023239"/>
    </source>
</evidence>
<dbReference type="InterPro" id="IPR036008">
    <property type="entry name" value="Aconitase_4Fe-4S_dom"/>
</dbReference>
<dbReference type="InterPro" id="IPR004430">
    <property type="entry name" value="3-IsopropMal_deHydase_lsu"/>
</dbReference>
<accession>A0ABS2DTS8</accession>
<feature type="domain" description="Aconitase/3-isopropylmalate dehydratase large subunit alpha/beta/alpha" evidence="15">
    <location>
        <begin position="17"/>
        <end position="468"/>
    </location>
</feature>
<dbReference type="PROSITE" id="PS01244">
    <property type="entry name" value="ACONITASE_2"/>
    <property type="match status" value="1"/>
</dbReference>
<evidence type="ECO:0000313" key="17">
    <source>
        <dbReference type="Proteomes" id="UP000715095"/>
    </source>
</evidence>
<keyword evidence="14" id="KW-0100">Branched-chain amino acid biosynthesis</keyword>
<evidence type="ECO:0000256" key="12">
    <source>
        <dbReference type="ARBA" id="ARBA00023014"/>
    </source>
</evidence>
<dbReference type="CDD" id="cd01583">
    <property type="entry name" value="IPMI"/>
    <property type="match status" value="1"/>
</dbReference>
<protein>
    <recommendedName>
        <fullName evidence="6">3-isopropylmalate dehydratase</fullName>
        <ecNumber evidence="6">4.2.1.33</ecNumber>
    </recommendedName>
</protein>
<proteinExistence type="predicted"/>
<evidence type="ECO:0000256" key="2">
    <source>
        <dbReference type="ARBA" id="ARBA00001966"/>
    </source>
</evidence>